<keyword evidence="1" id="KW-1133">Transmembrane helix</keyword>
<accession>A0A069QES7</accession>
<keyword evidence="3" id="KW-1185">Reference proteome</keyword>
<comment type="caution">
    <text evidence="2">The sequence shown here is derived from an EMBL/GenBank/DDBJ whole genome shotgun (WGS) entry which is preliminary data.</text>
</comment>
<evidence type="ECO:0000313" key="3">
    <source>
        <dbReference type="Proteomes" id="UP000027442"/>
    </source>
</evidence>
<dbReference type="AlphaFoldDB" id="A0A069QES7"/>
<dbReference type="EMBL" id="JNGW01000116">
    <property type="protein sequence ID" value="KDR51300.1"/>
    <property type="molecule type" value="Genomic_DNA"/>
</dbReference>
<keyword evidence="1" id="KW-0472">Membrane</keyword>
<sequence length="43" mass="5004">MVDKAIAGVLLCFRFPVHRLSHPLFLAFVALFFVIWFVPDKLE</sequence>
<dbReference type="Proteomes" id="UP000027442">
    <property type="component" value="Unassembled WGS sequence"/>
</dbReference>
<dbReference type="PATRIC" id="fig|1122985.7.peg.2760"/>
<dbReference type="HOGENOM" id="CLU_3237951_0_0_10"/>
<proteinExistence type="predicted"/>
<evidence type="ECO:0000256" key="1">
    <source>
        <dbReference type="SAM" id="Phobius"/>
    </source>
</evidence>
<organism evidence="2 3">
    <name type="scientific">Hoylesella loescheii DSM 19665 = JCM 12249 = ATCC 15930</name>
    <dbReference type="NCBI Taxonomy" id="1122985"/>
    <lineage>
        <taxon>Bacteria</taxon>
        <taxon>Pseudomonadati</taxon>
        <taxon>Bacteroidota</taxon>
        <taxon>Bacteroidia</taxon>
        <taxon>Bacteroidales</taxon>
        <taxon>Prevotellaceae</taxon>
        <taxon>Hoylesella</taxon>
    </lineage>
</organism>
<reference evidence="2 3" key="1">
    <citation type="submission" date="2013-08" db="EMBL/GenBank/DDBJ databases">
        <authorList>
            <person name="Weinstock G."/>
            <person name="Sodergren E."/>
            <person name="Wylie T."/>
            <person name="Fulton L."/>
            <person name="Fulton R."/>
            <person name="Fronick C."/>
            <person name="O'Laughlin M."/>
            <person name="Godfrey J."/>
            <person name="Miner T."/>
            <person name="Herter B."/>
            <person name="Appelbaum E."/>
            <person name="Cordes M."/>
            <person name="Lek S."/>
            <person name="Wollam A."/>
            <person name="Pepin K.H."/>
            <person name="Palsikar V.B."/>
            <person name="Mitreva M."/>
            <person name="Wilson R.K."/>
        </authorList>
    </citation>
    <scope>NUCLEOTIDE SEQUENCE [LARGE SCALE GENOMIC DNA]</scope>
    <source>
        <strain evidence="2 3">ATCC 15930</strain>
    </source>
</reference>
<evidence type="ECO:0000313" key="2">
    <source>
        <dbReference type="EMBL" id="KDR51300.1"/>
    </source>
</evidence>
<feature type="transmembrane region" description="Helical" evidence="1">
    <location>
        <begin position="20"/>
        <end position="38"/>
    </location>
</feature>
<keyword evidence="1" id="KW-0812">Transmembrane</keyword>
<name>A0A069QES7_HOYLO</name>
<protein>
    <submittedName>
        <fullName evidence="2">Uncharacterized protein</fullName>
    </submittedName>
</protein>
<gene>
    <name evidence="2" type="ORF">HMPREF1991_02664</name>
</gene>